<evidence type="ECO:0000259" key="2">
    <source>
        <dbReference type="PROSITE" id="PS50033"/>
    </source>
</evidence>
<name>A0A0L8HRJ0_OCTBM</name>
<reference evidence="3" key="1">
    <citation type="submission" date="2015-07" db="EMBL/GenBank/DDBJ databases">
        <title>MeaNS - Measles Nucleotide Surveillance Program.</title>
        <authorList>
            <person name="Tran T."/>
            <person name="Druce J."/>
        </authorList>
    </citation>
    <scope>NUCLEOTIDE SEQUENCE</scope>
    <source>
        <strain evidence="3">UCB-OBI-ISO-001</strain>
        <tissue evidence="3">Gonad</tissue>
    </source>
</reference>
<dbReference type="InterPro" id="IPR001012">
    <property type="entry name" value="UBX_dom"/>
</dbReference>
<dbReference type="InterPro" id="IPR029071">
    <property type="entry name" value="Ubiquitin-like_domsf"/>
</dbReference>
<proteinExistence type="predicted"/>
<evidence type="ECO:0000313" key="3">
    <source>
        <dbReference type="EMBL" id="KOF91807.1"/>
    </source>
</evidence>
<sequence length="359" mass="40169">MSVPRRPGEQTVNNMATSGDTHAGRDLPVRASRLTSSTQPAFITGANRDIQSLNTDSLLIPSKQIMMSNDASRNQNGRDTPSNSLSNSQQQSFSSLEAALQGKVSLQSQRMSESYLIKPPMTTKGPRRDHPERPPPPSSIYSSTGLTSQLDISENPHQDDFLVNVARPKSSSLSRYKPLPAIKPKFMTPTPRDIHVIPTDTTVDMDSCQVKDTEFFQLYRNKNKHFDTVLNQSASSRGLPLNFHFEENESLFSDTESDEKTSNTLLVAPECVGQNILLAVKLPNSQRIQKCFHPDETFRAVRQFAEHESGENLSDYQLVCNMPRILLGLDTTIRDNGLLDKTLLHLEHSGTFRDHKLQH</sequence>
<dbReference type="SUPFAM" id="SSF54236">
    <property type="entry name" value="Ubiquitin-like"/>
    <property type="match status" value="1"/>
</dbReference>
<organism evidence="3">
    <name type="scientific">Octopus bimaculoides</name>
    <name type="common">California two-spotted octopus</name>
    <dbReference type="NCBI Taxonomy" id="37653"/>
    <lineage>
        <taxon>Eukaryota</taxon>
        <taxon>Metazoa</taxon>
        <taxon>Spiralia</taxon>
        <taxon>Lophotrochozoa</taxon>
        <taxon>Mollusca</taxon>
        <taxon>Cephalopoda</taxon>
        <taxon>Coleoidea</taxon>
        <taxon>Octopodiformes</taxon>
        <taxon>Octopoda</taxon>
        <taxon>Incirrata</taxon>
        <taxon>Octopodidae</taxon>
        <taxon>Octopus</taxon>
    </lineage>
</organism>
<feature type="region of interest" description="Disordered" evidence="1">
    <location>
        <begin position="70"/>
        <end position="146"/>
    </location>
</feature>
<dbReference type="Gene3D" id="3.10.20.90">
    <property type="entry name" value="Phosphatidylinositol 3-kinase Catalytic Subunit, Chain A, domain 1"/>
    <property type="match status" value="1"/>
</dbReference>
<dbReference type="OrthoDB" id="436606at2759"/>
<accession>A0A0L8HRJ0</accession>
<feature type="compositionally biased region" description="Low complexity" evidence="1">
    <location>
        <begin position="82"/>
        <end position="96"/>
    </location>
</feature>
<dbReference type="AlphaFoldDB" id="A0A0L8HRJ0"/>
<dbReference type="KEGG" id="obi:106869085"/>
<feature type="domain" description="UBX" evidence="2">
    <location>
        <begin position="278"/>
        <end position="346"/>
    </location>
</feature>
<dbReference type="EMBL" id="KQ417481">
    <property type="protein sequence ID" value="KOF91807.1"/>
    <property type="molecule type" value="Genomic_DNA"/>
</dbReference>
<dbReference type="STRING" id="37653.A0A0L8HRJ0"/>
<feature type="region of interest" description="Disordered" evidence="1">
    <location>
        <begin position="1"/>
        <end position="29"/>
    </location>
</feature>
<protein>
    <recommendedName>
        <fullName evidence="2">UBX domain-containing protein</fullName>
    </recommendedName>
</protein>
<dbReference type="PROSITE" id="PS50033">
    <property type="entry name" value="UBX"/>
    <property type="match status" value="1"/>
</dbReference>
<feature type="compositionally biased region" description="Polar residues" evidence="1">
    <location>
        <begin position="70"/>
        <end position="81"/>
    </location>
</feature>
<gene>
    <name evidence="3" type="ORF">OCBIM_22008181mg</name>
</gene>
<feature type="compositionally biased region" description="Polar residues" evidence="1">
    <location>
        <begin position="10"/>
        <end position="20"/>
    </location>
</feature>
<evidence type="ECO:0000256" key="1">
    <source>
        <dbReference type="SAM" id="MobiDB-lite"/>
    </source>
</evidence>
<dbReference type="Pfam" id="PF00789">
    <property type="entry name" value="UBX"/>
    <property type="match status" value="1"/>
</dbReference>